<protein>
    <submittedName>
        <fullName evidence="1">21512_t:CDS:1</fullName>
    </submittedName>
</protein>
<dbReference type="EMBL" id="CAJVQB010047062">
    <property type="protein sequence ID" value="CAG8833301.1"/>
    <property type="molecule type" value="Genomic_DNA"/>
</dbReference>
<organism evidence="1 2">
    <name type="scientific">Gigaspora margarita</name>
    <dbReference type="NCBI Taxonomy" id="4874"/>
    <lineage>
        <taxon>Eukaryota</taxon>
        <taxon>Fungi</taxon>
        <taxon>Fungi incertae sedis</taxon>
        <taxon>Mucoromycota</taxon>
        <taxon>Glomeromycotina</taxon>
        <taxon>Glomeromycetes</taxon>
        <taxon>Diversisporales</taxon>
        <taxon>Gigasporaceae</taxon>
        <taxon>Gigaspora</taxon>
    </lineage>
</organism>
<name>A0ABN7WJ84_GIGMA</name>
<sequence>RNETHKSDLKDGIEVEVLVVCKNLTKMDIVIGIELDELNRQEEEKPKTNLNALDESNCKTIVGNNNGSLNRKSINESERLSKGEIIHQSRRKKLINSGRERVTDFLKHNNSSKVEKKKNTPDQIWTLDIASDRVVQG</sequence>
<reference evidence="1 2" key="1">
    <citation type="submission" date="2021-06" db="EMBL/GenBank/DDBJ databases">
        <authorList>
            <person name="Kallberg Y."/>
            <person name="Tangrot J."/>
            <person name="Rosling A."/>
        </authorList>
    </citation>
    <scope>NUCLEOTIDE SEQUENCE [LARGE SCALE GENOMIC DNA]</scope>
    <source>
        <strain evidence="1 2">120-4 pot B 10/14</strain>
    </source>
</reference>
<proteinExistence type="predicted"/>
<keyword evidence="2" id="KW-1185">Reference proteome</keyword>
<dbReference type="Proteomes" id="UP000789901">
    <property type="component" value="Unassembled WGS sequence"/>
</dbReference>
<feature type="non-terminal residue" evidence="1">
    <location>
        <position position="1"/>
    </location>
</feature>
<gene>
    <name evidence="1" type="ORF">GMARGA_LOCUS31482</name>
</gene>
<accession>A0ABN7WJ84</accession>
<comment type="caution">
    <text evidence="1">The sequence shown here is derived from an EMBL/GenBank/DDBJ whole genome shotgun (WGS) entry which is preliminary data.</text>
</comment>
<evidence type="ECO:0000313" key="2">
    <source>
        <dbReference type="Proteomes" id="UP000789901"/>
    </source>
</evidence>
<feature type="non-terminal residue" evidence="1">
    <location>
        <position position="137"/>
    </location>
</feature>
<evidence type="ECO:0000313" key="1">
    <source>
        <dbReference type="EMBL" id="CAG8833301.1"/>
    </source>
</evidence>